<dbReference type="EMBL" id="KM213232">
    <property type="protein sequence ID" value="AIU64824.1"/>
    <property type="molecule type" value="mRNA"/>
</dbReference>
<proteinExistence type="evidence at transcript level"/>
<dbReference type="GO" id="GO:0005576">
    <property type="term" value="C:extracellular region"/>
    <property type="evidence" value="ECO:0007669"/>
    <property type="project" value="UniProtKB-SubCell"/>
</dbReference>
<keyword evidence="3" id="KW-0964">Secreted</keyword>
<evidence type="ECO:0000256" key="1">
    <source>
        <dbReference type="ARBA" id="ARBA00004613"/>
    </source>
</evidence>
<organism evidence="6">
    <name type="scientific">Chinavia ubica</name>
    <dbReference type="NCBI Taxonomy" id="1497372"/>
    <lineage>
        <taxon>Eukaryota</taxon>
        <taxon>Metazoa</taxon>
        <taxon>Ecdysozoa</taxon>
        <taxon>Arthropoda</taxon>
        <taxon>Hexapoda</taxon>
        <taxon>Insecta</taxon>
        <taxon>Pterygota</taxon>
        <taxon>Neoptera</taxon>
        <taxon>Paraneoptera</taxon>
        <taxon>Hemiptera</taxon>
        <taxon>Heteroptera</taxon>
        <taxon>Panheteroptera</taxon>
        <taxon>Pentatomomorpha</taxon>
        <taxon>Pentatomoidea</taxon>
        <taxon>Pentatomidae</taxon>
        <taxon>Pentatominae</taxon>
        <taxon>Chinavia</taxon>
    </lineage>
</organism>
<dbReference type="Pfam" id="PF22651">
    <property type="entry name" value="OBP47_like"/>
    <property type="match status" value="1"/>
</dbReference>
<protein>
    <submittedName>
        <fullName evidence="6">Putative odorant-binding protein 1</fullName>
    </submittedName>
</protein>
<sequence length="212" mass="23783">MSHLSALLIAISVFGAVKAKDPVDCSKPPPGWPRQPPNCCDQPYPTDHMRKQLVACIRQYGAPSSAVLTEKSIRERRSCVEECVYRSAGFINKEDSVLQREAIEEQLKSVAGDSWEKAISESLNACFKEAEEIEDSLSASSSVEEESSCSSIPERLTFCLSRQLFLNCPEDTWKNTQECQVVKKRMEECKQLLPPPPIRFIRPGPRPPIVDQ</sequence>
<dbReference type="SUPFAM" id="SSF47565">
    <property type="entry name" value="Insect pheromone/odorant-binding proteins"/>
    <property type="match status" value="1"/>
</dbReference>
<dbReference type="Gene3D" id="1.10.238.270">
    <property type="match status" value="1"/>
</dbReference>
<feature type="signal peptide" evidence="4">
    <location>
        <begin position="1"/>
        <end position="19"/>
    </location>
</feature>
<dbReference type="GO" id="GO:0005549">
    <property type="term" value="F:odorant binding"/>
    <property type="evidence" value="ECO:0007669"/>
    <property type="project" value="InterPro"/>
</dbReference>
<feature type="chain" id="PRO_5001931763" evidence="4">
    <location>
        <begin position="20"/>
        <end position="212"/>
    </location>
</feature>
<feature type="domain" description="OBP47-like" evidence="5">
    <location>
        <begin position="53"/>
        <end position="184"/>
    </location>
</feature>
<dbReference type="InterPro" id="IPR036728">
    <property type="entry name" value="PBP_GOBP_sf"/>
</dbReference>
<dbReference type="PANTHER" id="PTHR21066">
    <property type="entry name" value="ODORANT-BINDING PROTEIN 59A-RELATED"/>
    <property type="match status" value="1"/>
</dbReference>
<evidence type="ECO:0000259" key="5">
    <source>
        <dbReference type="Pfam" id="PF22651"/>
    </source>
</evidence>
<comment type="subcellular location">
    <subcellularLocation>
        <location evidence="1">Secreted</location>
    </subcellularLocation>
</comment>
<comment type="similarity">
    <text evidence="2">Belongs to the PBP/GOBP family.</text>
</comment>
<evidence type="ECO:0000313" key="6">
    <source>
        <dbReference type="EMBL" id="AIU64824.1"/>
    </source>
</evidence>
<accession>A0A097QH57</accession>
<name>A0A097QH57_9HEMI</name>
<dbReference type="InterPro" id="IPR054577">
    <property type="entry name" value="OBP47-like_dom"/>
</dbReference>
<evidence type="ECO:0000256" key="3">
    <source>
        <dbReference type="ARBA" id="ARBA00022525"/>
    </source>
</evidence>
<evidence type="ECO:0000256" key="2">
    <source>
        <dbReference type="ARBA" id="ARBA00008098"/>
    </source>
</evidence>
<evidence type="ECO:0000256" key="4">
    <source>
        <dbReference type="SAM" id="SignalP"/>
    </source>
</evidence>
<dbReference type="InterPro" id="IPR052295">
    <property type="entry name" value="Odorant-binding_protein"/>
</dbReference>
<reference evidence="6" key="1">
    <citation type="journal article" date="2015" name="PLoS ONE">
        <title>Transcriptome-Based Identification of Highly Similar Odorant-Binding Proteins among Neotropical Stink Bugs and Their Egg Parasitoid.</title>
        <authorList>
            <person name="Farias L.R."/>
            <person name="Schimmelpfeng P.H."/>
            <person name="Togawa R.C."/>
            <person name="Costa M.M."/>
            <person name="Grynberg P."/>
            <person name="Martins N.F."/>
            <person name="Borges M."/>
            <person name="Blassioli-Moraes M.C."/>
            <person name="Laumann R.A."/>
            <person name="Bao S.N."/>
            <person name="Paula D.P."/>
        </authorList>
    </citation>
    <scope>NUCLEOTIDE SEQUENCE</scope>
    <source>
        <tissue evidence="6">Antennae</tissue>
    </source>
</reference>
<dbReference type="AlphaFoldDB" id="A0A097QH57"/>
<keyword evidence="4" id="KW-0732">Signal</keyword>